<accession>A0A4T3F3H7</accession>
<organism evidence="3 4">
    <name type="scientific">Alteraurantiacibacter aquimixticola</name>
    <dbReference type="NCBI Taxonomy" id="2489173"/>
    <lineage>
        <taxon>Bacteria</taxon>
        <taxon>Pseudomonadati</taxon>
        <taxon>Pseudomonadota</taxon>
        <taxon>Alphaproteobacteria</taxon>
        <taxon>Sphingomonadales</taxon>
        <taxon>Erythrobacteraceae</taxon>
        <taxon>Alteraurantiacibacter</taxon>
    </lineage>
</organism>
<keyword evidence="1" id="KW-0732">Signal</keyword>
<comment type="caution">
    <text evidence="3">The sequence shown here is derived from an EMBL/GenBank/DDBJ whole genome shotgun (WGS) entry which is preliminary data.</text>
</comment>
<sequence>MKRKLTAAMVAATATFAFAQPAAAQGACDRELTQRIANDWVAALEQGTMMTMQLGEWVDYNENFRRSSLGGFLSEAREVVWHMALLDTTSCQVYVEAVTKTEAGKWEVIATQMGNGFFGVGPFDNITTDEGDWLFDAERTAYYASRENWGEIPVGERASREELIAAADAYLDLFNDKSVVVPWGTPCARLEGGVYTGRGEPTDTCNVGVPEGVELVNRRYVVDEAKGAVNVFLEFGESKRPDSHTFRVEDGTLRYVHTVTNCGDQDNCGFPPFAEMIANNPDMQPDLD</sequence>
<gene>
    <name evidence="3" type="ORF">E5222_07090</name>
</gene>
<dbReference type="Pfam" id="PF26061">
    <property type="entry name" value="DUF8021"/>
    <property type="match status" value="1"/>
</dbReference>
<feature type="chain" id="PRO_5020934975" description="DUF8021 domain-containing protein" evidence="1">
    <location>
        <begin position="20"/>
        <end position="288"/>
    </location>
</feature>
<feature type="signal peptide" evidence="1">
    <location>
        <begin position="1"/>
        <end position="19"/>
    </location>
</feature>
<evidence type="ECO:0000313" key="4">
    <source>
        <dbReference type="Proteomes" id="UP000309389"/>
    </source>
</evidence>
<dbReference type="OrthoDB" id="7401158at2"/>
<evidence type="ECO:0000256" key="1">
    <source>
        <dbReference type="SAM" id="SignalP"/>
    </source>
</evidence>
<name>A0A4T3F3H7_9SPHN</name>
<dbReference type="Proteomes" id="UP000309389">
    <property type="component" value="Unassembled WGS sequence"/>
</dbReference>
<evidence type="ECO:0000259" key="2">
    <source>
        <dbReference type="Pfam" id="PF26061"/>
    </source>
</evidence>
<dbReference type="InterPro" id="IPR058334">
    <property type="entry name" value="DUF8021"/>
</dbReference>
<dbReference type="RefSeq" id="WP_136693078.1">
    <property type="nucleotide sequence ID" value="NZ_SSHH01000002.1"/>
</dbReference>
<protein>
    <recommendedName>
        <fullName evidence="2">DUF8021 domain-containing protein</fullName>
    </recommendedName>
</protein>
<keyword evidence="4" id="KW-1185">Reference proteome</keyword>
<feature type="domain" description="DUF8021" evidence="2">
    <location>
        <begin position="156"/>
        <end position="260"/>
    </location>
</feature>
<reference evidence="3 4" key="1">
    <citation type="submission" date="2019-04" db="EMBL/GenBank/DDBJ databases">
        <title>Altererythrobacter aquimixticola sp. nov., isolated from sediment of junction between the ocean and a freshwater spring.</title>
        <authorList>
            <person name="Yoon J.-H."/>
        </authorList>
    </citation>
    <scope>NUCLEOTIDE SEQUENCE [LARGE SCALE GENOMIC DNA]</scope>
    <source>
        <strain evidence="3 4">SSKS-13</strain>
    </source>
</reference>
<dbReference type="EMBL" id="SSHH01000002">
    <property type="protein sequence ID" value="TIX50058.1"/>
    <property type="molecule type" value="Genomic_DNA"/>
</dbReference>
<dbReference type="AlphaFoldDB" id="A0A4T3F3H7"/>
<proteinExistence type="predicted"/>
<evidence type="ECO:0000313" key="3">
    <source>
        <dbReference type="EMBL" id="TIX50058.1"/>
    </source>
</evidence>